<evidence type="ECO:0000313" key="1">
    <source>
        <dbReference type="EMBL" id="ARU14258.1"/>
    </source>
</evidence>
<gene>
    <name evidence="1" type="ORF">P7952_26</name>
</gene>
<dbReference type="EMBL" id="KY705278">
    <property type="protein sequence ID" value="ARU14258.1"/>
    <property type="molecule type" value="Genomic_DNA"/>
</dbReference>
<proteinExistence type="predicted"/>
<accession>A0A286QRC8</accession>
<protein>
    <submittedName>
        <fullName evidence="1">Uncharacterized protein</fullName>
    </submittedName>
</protein>
<evidence type="ECO:0000313" key="2">
    <source>
        <dbReference type="Proteomes" id="UP000224754"/>
    </source>
</evidence>
<organism evidence="1 2">
    <name type="scientific">Streptococcus phage P7952</name>
    <dbReference type="NCBI Taxonomy" id="1971437"/>
    <lineage>
        <taxon>Viruses</taxon>
        <taxon>Duplodnaviria</taxon>
        <taxon>Heunggongvirae</taxon>
        <taxon>Uroviricota</taxon>
        <taxon>Caudoviricetes</taxon>
        <taxon>Aliceevansviridae</taxon>
        <taxon>Brussowvirus</taxon>
        <taxon>Brussowvirus P7952</taxon>
    </lineage>
</organism>
<reference evidence="1" key="1">
    <citation type="journal article" date="2017" name="Front. Microbiol.">
        <title>Global Survey and Genome Exploration of Bacteriophages Infecting the Lactic Acid Bacterium Streptococcus thermophilus.</title>
        <authorList>
            <person name="McDonnell B."/>
            <person name="Mahony J."/>
            <person name="Hanemaaijer L."/>
            <person name="Neve H."/>
            <person name="Noben J.-P."/>
            <person name="Lugli G.A."/>
            <person name="Ventura M."/>
            <person name="Kouwen T.R."/>
            <person name="van Sinderen D."/>
        </authorList>
    </citation>
    <scope>NUCLEOTIDE SEQUENCE [LARGE SCALE GENOMIC DNA]</scope>
</reference>
<keyword evidence="2" id="KW-1185">Reference proteome</keyword>
<dbReference type="Proteomes" id="UP000224754">
    <property type="component" value="Segment"/>
</dbReference>
<name>A0A286QRC8_9CAUD</name>
<sequence>MAVVVEASALCWGFFCLLFFNLTARNSPTSKVAGCKGFGLVQ</sequence>